<evidence type="ECO:0000313" key="2">
    <source>
        <dbReference type="EMBL" id="KZR95648.1"/>
    </source>
</evidence>
<proteinExistence type="predicted"/>
<dbReference type="Proteomes" id="UP000076858">
    <property type="component" value="Unassembled WGS sequence"/>
</dbReference>
<accession>A0A164DD30</accession>
<comment type="caution">
    <text evidence="2">The sequence shown here is derived from an EMBL/GenBank/DDBJ whole genome shotgun (WGS) entry which is preliminary data.</text>
</comment>
<reference evidence="2 3" key="1">
    <citation type="submission" date="2016-03" db="EMBL/GenBank/DDBJ databases">
        <title>EvidentialGene: Evidence-directed Construction of Genes on Genomes.</title>
        <authorList>
            <person name="Gilbert D.G."/>
            <person name="Choi J.-H."/>
            <person name="Mockaitis K."/>
            <person name="Colbourne J."/>
            <person name="Pfrender M."/>
        </authorList>
    </citation>
    <scope>NUCLEOTIDE SEQUENCE [LARGE SCALE GENOMIC DNA]</scope>
    <source>
        <strain evidence="2 3">Xinb3</strain>
        <tissue evidence="2">Complete organism</tissue>
    </source>
</reference>
<sequence length="191" mass="22700">MCNSHLVLFVEMAHEFELLLDRNDLPAIIMEYDTTFDTGNFYVSWLSFRHTEFIYLPDNPMPTMGWACLIHTKKIQSCHEYFFNVIKEEIPTLQDAKNVLMCTGEETAIVNAFKKVFPDIPHARCHIHAWRDIKKKLKSIGITAKPDTAKYREQFYELLHQENYEQYCASLEILQRHVWKKVCRQLRQNEI</sequence>
<keyword evidence="3" id="KW-1185">Reference proteome</keyword>
<dbReference type="EMBL" id="LRGB01027856">
    <property type="protein sequence ID" value="KZR95648.1"/>
    <property type="molecule type" value="Genomic_DNA"/>
</dbReference>
<gene>
    <name evidence="2" type="ORF">APZ42_010509</name>
</gene>
<dbReference type="OrthoDB" id="5791190at2759"/>
<dbReference type="InterPro" id="IPR018289">
    <property type="entry name" value="MULE_transposase_dom"/>
</dbReference>
<name>A0A164DD30_9CRUS</name>
<dbReference type="AlphaFoldDB" id="A0A164DD30"/>
<dbReference type="Pfam" id="PF10551">
    <property type="entry name" value="MULE"/>
    <property type="match status" value="1"/>
</dbReference>
<organism evidence="2 3">
    <name type="scientific">Daphnia magna</name>
    <dbReference type="NCBI Taxonomy" id="35525"/>
    <lineage>
        <taxon>Eukaryota</taxon>
        <taxon>Metazoa</taxon>
        <taxon>Ecdysozoa</taxon>
        <taxon>Arthropoda</taxon>
        <taxon>Crustacea</taxon>
        <taxon>Branchiopoda</taxon>
        <taxon>Diplostraca</taxon>
        <taxon>Cladocera</taxon>
        <taxon>Anomopoda</taxon>
        <taxon>Daphniidae</taxon>
        <taxon>Daphnia</taxon>
    </lineage>
</organism>
<evidence type="ECO:0000313" key="3">
    <source>
        <dbReference type="Proteomes" id="UP000076858"/>
    </source>
</evidence>
<evidence type="ECO:0000259" key="1">
    <source>
        <dbReference type="Pfam" id="PF10551"/>
    </source>
</evidence>
<protein>
    <recommendedName>
        <fullName evidence="1">MULE transposase domain-containing protein</fullName>
    </recommendedName>
</protein>
<feature type="domain" description="MULE transposase" evidence="1">
    <location>
        <begin position="30"/>
        <end position="129"/>
    </location>
</feature>